<evidence type="ECO:0000256" key="1">
    <source>
        <dbReference type="ARBA" id="ARBA00017484"/>
    </source>
</evidence>
<dbReference type="GO" id="GO:0046982">
    <property type="term" value="F:protein heterodimerization activity"/>
    <property type="evidence" value="ECO:0007669"/>
    <property type="project" value="EnsemblMetazoa"/>
</dbReference>
<evidence type="ECO:0000313" key="5">
    <source>
        <dbReference type="Proteomes" id="UP000007801"/>
    </source>
</evidence>
<dbReference type="GO" id="GO:0001673">
    <property type="term" value="C:male germ cell nucleus"/>
    <property type="evidence" value="ECO:0007669"/>
    <property type="project" value="EnsemblMetazoa"/>
</dbReference>
<dbReference type="GO" id="GO:0005669">
    <property type="term" value="C:transcription factor TFIID complex"/>
    <property type="evidence" value="ECO:0007669"/>
    <property type="project" value="InterPro"/>
</dbReference>
<dbReference type="SUPFAM" id="SSF47113">
    <property type="entry name" value="Histone-fold"/>
    <property type="match status" value="1"/>
</dbReference>
<organism evidence="4 5">
    <name type="scientific">Drosophila ananassae</name>
    <name type="common">Fruit fly</name>
    <dbReference type="NCBI Taxonomy" id="7217"/>
    <lineage>
        <taxon>Eukaryota</taxon>
        <taxon>Metazoa</taxon>
        <taxon>Ecdysozoa</taxon>
        <taxon>Arthropoda</taxon>
        <taxon>Hexapoda</taxon>
        <taxon>Insecta</taxon>
        <taxon>Pterygota</taxon>
        <taxon>Neoptera</taxon>
        <taxon>Endopterygota</taxon>
        <taxon>Diptera</taxon>
        <taxon>Brachycera</taxon>
        <taxon>Muscomorpha</taxon>
        <taxon>Ephydroidea</taxon>
        <taxon>Drosophilidae</taxon>
        <taxon>Drosophila</taxon>
        <taxon>Sophophora</taxon>
    </lineage>
</organism>
<dbReference type="GO" id="GO:0006352">
    <property type="term" value="P:DNA-templated transcription initiation"/>
    <property type="evidence" value="ECO:0007669"/>
    <property type="project" value="InterPro"/>
</dbReference>
<feature type="compositionally biased region" description="Basic and acidic residues" evidence="2">
    <location>
        <begin position="80"/>
        <end position="92"/>
    </location>
</feature>
<dbReference type="Pfam" id="PF03847">
    <property type="entry name" value="TFIID_20kDa"/>
    <property type="match status" value="1"/>
</dbReference>
<dbReference type="Gene3D" id="1.10.20.10">
    <property type="entry name" value="Histone, subunit A"/>
    <property type="match status" value="1"/>
</dbReference>
<protein>
    <recommendedName>
        <fullName evidence="1">Transcription initiation factor TFIID subunit 12</fullName>
    </recommendedName>
</protein>
<dbReference type="InterPro" id="IPR003228">
    <property type="entry name" value="TFIID_TAF12_dom"/>
</dbReference>
<dbReference type="KEGG" id="dan:6506542"/>
<dbReference type="AlphaFoldDB" id="B3MU02"/>
<reference evidence="4 5" key="1">
    <citation type="journal article" date="2007" name="Nature">
        <title>Evolution of genes and genomes on the Drosophila phylogeny.</title>
        <authorList>
            <consortium name="Drosophila 12 Genomes Consortium"/>
            <person name="Clark A.G."/>
            <person name="Eisen M.B."/>
            <person name="Smith D.R."/>
            <person name="Bergman C.M."/>
            <person name="Oliver B."/>
            <person name="Markow T.A."/>
            <person name="Kaufman T.C."/>
            <person name="Kellis M."/>
            <person name="Gelbart W."/>
            <person name="Iyer V.N."/>
            <person name="Pollard D.A."/>
            <person name="Sackton T.B."/>
            <person name="Larracuente A.M."/>
            <person name="Singh N.D."/>
            <person name="Abad J.P."/>
            <person name="Abt D.N."/>
            <person name="Adryan B."/>
            <person name="Aguade M."/>
            <person name="Akashi H."/>
            <person name="Anderson W.W."/>
            <person name="Aquadro C.F."/>
            <person name="Ardell D.H."/>
            <person name="Arguello R."/>
            <person name="Artieri C.G."/>
            <person name="Barbash D.A."/>
            <person name="Barker D."/>
            <person name="Barsanti P."/>
            <person name="Batterham P."/>
            <person name="Batzoglou S."/>
            <person name="Begun D."/>
            <person name="Bhutkar A."/>
            <person name="Blanco E."/>
            <person name="Bosak S.A."/>
            <person name="Bradley R.K."/>
            <person name="Brand A.D."/>
            <person name="Brent M.R."/>
            <person name="Brooks A.N."/>
            <person name="Brown R.H."/>
            <person name="Butlin R.K."/>
            <person name="Caggese C."/>
            <person name="Calvi B.R."/>
            <person name="Bernardo de Carvalho A."/>
            <person name="Caspi A."/>
            <person name="Castrezana S."/>
            <person name="Celniker S.E."/>
            <person name="Chang J.L."/>
            <person name="Chapple C."/>
            <person name="Chatterji S."/>
            <person name="Chinwalla A."/>
            <person name="Civetta A."/>
            <person name="Clifton S.W."/>
            <person name="Comeron J.M."/>
            <person name="Costello J.C."/>
            <person name="Coyne J.A."/>
            <person name="Daub J."/>
            <person name="David R.G."/>
            <person name="Delcher A.L."/>
            <person name="Delehaunty K."/>
            <person name="Do C.B."/>
            <person name="Ebling H."/>
            <person name="Edwards K."/>
            <person name="Eickbush T."/>
            <person name="Evans J.D."/>
            <person name="Filipski A."/>
            <person name="Findeiss S."/>
            <person name="Freyhult E."/>
            <person name="Fulton L."/>
            <person name="Fulton R."/>
            <person name="Garcia A.C."/>
            <person name="Gardiner A."/>
            <person name="Garfield D.A."/>
            <person name="Garvin B.E."/>
            <person name="Gibson G."/>
            <person name="Gilbert D."/>
            <person name="Gnerre S."/>
            <person name="Godfrey J."/>
            <person name="Good R."/>
            <person name="Gotea V."/>
            <person name="Gravely B."/>
            <person name="Greenberg A.J."/>
            <person name="Griffiths-Jones S."/>
            <person name="Gross S."/>
            <person name="Guigo R."/>
            <person name="Gustafson E.A."/>
            <person name="Haerty W."/>
            <person name="Hahn M.W."/>
            <person name="Halligan D.L."/>
            <person name="Halpern A.L."/>
            <person name="Halter G.M."/>
            <person name="Han M.V."/>
            <person name="Heger A."/>
            <person name="Hillier L."/>
            <person name="Hinrichs A.S."/>
            <person name="Holmes I."/>
            <person name="Hoskins R.A."/>
            <person name="Hubisz M.J."/>
            <person name="Hultmark D."/>
            <person name="Huntley M.A."/>
            <person name="Jaffe D.B."/>
            <person name="Jagadeeshan S."/>
            <person name="Jeck W.R."/>
            <person name="Johnson J."/>
            <person name="Jones C.D."/>
            <person name="Jordan W.C."/>
            <person name="Karpen G.H."/>
            <person name="Kataoka E."/>
            <person name="Keightley P.D."/>
            <person name="Kheradpour P."/>
            <person name="Kirkness E.F."/>
            <person name="Koerich L.B."/>
            <person name="Kristiansen K."/>
            <person name="Kudrna D."/>
            <person name="Kulathinal R.J."/>
            <person name="Kumar S."/>
            <person name="Kwok R."/>
            <person name="Lander E."/>
            <person name="Langley C.H."/>
            <person name="Lapoint R."/>
            <person name="Lazzaro B.P."/>
            <person name="Lee S.J."/>
            <person name="Levesque L."/>
            <person name="Li R."/>
            <person name="Lin C.F."/>
            <person name="Lin M.F."/>
            <person name="Lindblad-Toh K."/>
            <person name="Llopart A."/>
            <person name="Long M."/>
            <person name="Low L."/>
            <person name="Lozovsky E."/>
            <person name="Lu J."/>
            <person name="Luo M."/>
            <person name="Machado C.A."/>
            <person name="Makalowski W."/>
            <person name="Marzo M."/>
            <person name="Matsuda M."/>
            <person name="Matzkin L."/>
            <person name="McAllister B."/>
            <person name="McBride C.S."/>
            <person name="McKernan B."/>
            <person name="McKernan K."/>
            <person name="Mendez-Lago M."/>
            <person name="Minx P."/>
            <person name="Mollenhauer M.U."/>
            <person name="Montooth K."/>
            <person name="Mount S.M."/>
            <person name="Mu X."/>
            <person name="Myers E."/>
            <person name="Negre B."/>
            <person name="Newfeld S."/>
            <person name="Nielsen R."/>
            <person name="Noor M.A."/>
            <person name="O'Grady P."/>
            <person name="Pachter L."/>
            <person name="Papaceit M."/>
            <person name="Parisi M.J."/>
            <person name="Parisi M."/>
            <person name="Parts L."/>
            <person name="Pedersen J.S."/>
            <person name="Pesole G."/>
            <person name="Phillippy A.M."/>
            <person name="Ponting C.P."/>
            <person name="Pop M."/>
            <person name="Porcelli D."/>
            <person name="Powell J.R."/>
            <person name="Prohaska S."/>
            <person name="Pruitt K."/>
            <person name="Puig M."/>
            <person name="Quesneville H."/>
            <person name="Ram K.R."/>
            <person name="Rand D."/>
            <person name="Rasmussen M.D."/>
            <person name="Reed L.K."/>
            <person name="Reenan R."/>
            <person name="Reily A."/>
            <person name="Remington K.A."/>
            <person name="Rieger T.T."/>
            <person name="Ritchie M.G."/>
            <person name="Robin C."/>
            <person name="Rogers Y.H."/>
            <person name="Rohde C."/>
            <person name="Rozas J."/>
            <person name="Rubenfield M.J."/>
            <person name="Ruiz A."/>
            <person name="Russo S."/>
            <person name="Salzberg S.L."/>
            <person name="Sanchez-Gracia A."/>
            <person name="Saranga D.J."/>
            <person name="Sato H."/>
            <person name="Schaeffer S.W."/>
            <person name="Schatz M.C."/>
            <person name="Schlenke T."/>
            <person name="Schwartz R."/>
            <person name="Segarra C."/>
            <person name="Singh R.S."/>
            <person name="Sirot L."/>
            <person name="Sirota M."/>
            <person name="Sisneros N.B."/>
            <person name="Smith C.D."/>
            <person name="Smith T.F."/>
            <person name="Spieth J."/>
            <person name="Stage D.E."/>
            <person name="Stark A."/>
            <person name="Stephan W."/>
            <person name="Strausberg R.L."/>
            <person name="Strempel S."/>
            <person name="Sturgill D."/>
            <person name="Sutton G."/>
            <person name="Sutton G.G."/>
            <person name="Tao W."/>
            <person name="Teichmann S."/>
            <person name="Tobari Y.N."/>
            <person name="Tomimura Y."/>
            <person name="Tsolas J.M."/>
            <person name="Valente V.L."/>
            <person name="Venter E."/>
            <person name="Venter J.C."/>
            <person name="Vicario S."/>
            <person name="Vieira F.G."/>
            <person name="Vilella A.J."/>
            <person name="Villasante A."/>
            <person name="Walenz B."/>
            <person name="Wang J."/>
            <person name="Wasserman M."/>
            <person name="Watts T."/>
            <person name="Wilson D."/>
            <person name="Wilson R.K."/>
            <person name="Wing R.A."/>
            <person name="Wolfner M.F."/>
            <person name="Wong A."/>
            <person name="Wong G.K."/>
            <person name="Wu C.I."/>
            <person name="Wu G."/>
            <person name="Yamamoto D."/>
            <person name="Yang H.P."/>
            <person name="Yang S.P."/>
            <person name="Yorke J.A."/>
            <person name="Yoshida K."/>
            <person name="Zdobnov E."/>
            <person name="Zhang P."/>
            <person name="Zhang Y."/>
            <person name="Zimin A.V."/>
            <person name="Baldwin J."/>
            <person name="Abdouelleil A."/>
            <person name="Abdulkadir J."/>
            <person name="Abebe A."/>
            <person name="Abera B."/>
            <person name="Abreu J."/>
            <person name="Acer S.C."/>
            <person name="Aftuck L."/>
            <person name="Alexander A."/>
            <person name="An P."/>
            <person name="Anderson E."/>
            <person name="Anderson S."/>
            <person name="Arachi H."/>
            <person name="Azer M."/>
            <person name="Bachantsang P."/>
            <person name="Barry A."/>
            <person name="Bayul T."/>
            <person name="Berlin A."/>
            <person name="Bessette D."/>
            <person name="Bloom T."/>
            <person name="Blye J."/>
            <person name="Boguslavskiy L."/>
            <person name="Bonnet C."/>
            <person name="Boukhgalter B."/>
            <person name="Bourzgui I."/>
            <person name="Brown A."/>
            <person name="Cahill P."/>
            <person name="Channer S."/>
            <person name="Cheshatsang Y."/>
            <person name="Chuda L."/>
            <person name="Citroen M."/>
            <person name="Collymore A."/>
            <person name="Cooke P."/>
            <person name="Costello M."/>
            <person name="D'Aco K."/>
            <person name="Daza R."/>
            <person name="De Haan G."/>
            <person name="DeGray S."/>
            <person name="DeMaso C."/>
            <person name="Dhargay N."/>
            <person name="Dooley K."/>
            <person name="Dooley E."/>
            <person name="Doricent M."/>
            <person name="Dorje P."/>
            <person name="Dorjee K."/>
            <person name="Dupes A."/>
            <person name="Elong R."/>
            <person name="Falk J."/>
            <person name="Farina A."/>
            <person name="Faro S."/>
            <person name="Ferguson D."/>
            <person name="Fisher S."/>
            <person name="Foley C.D."/>
            <person name="Franke A."/>
            <person name="Friedrich D."/>
            <person name="Gadbois L."/>
            <person name="Gearin G."/>
            <person name="Gearin C.R."/>
            <person name="Giannoukos G."/>
            <person name="Goode T."/>
            <person name="Graham J."/>
            <person name="Grandbois E."/>
            <person name="Grewal S."/>
            <person name="Gyaltsen K."/>
            <person name="Hafez N."/>
            <person name="Hagos B."/>
            <person name="Hall J."/>
            <person name="Henson C."/>
            <person name="Hollinger A."/>
            <person name="Honan T."/>
            <person name="Huard M.D."/>
            <person name="Hughes L."/>
            <person name="Hurhula B."/>
            <person name="Husby M.E."/>
            <person name="Kamat A."/>
            <person name="Kanga B."/>
            <person name="Kashin S."/>
            <person name="Khazanovich D."/>
            <person name="Kisner P."/>
            <person name="Lance K."/>
            <person name="Lara M."/>
            <person name="Lee W."/>
            <person name="Lennon N."/>
            <person name="Letendre F."/>
            <person name="LeVine R."/>
            <person name="Lipovsky A."/>
            <person name="Liu X."/>
            <person name="Liu J."/>
            <person name="Liu S."/>
            <person name="Lokyitsang T."/>
            <person name="Lokyitsang Y."/>
            <person name="Lubonja R."/>
            <person name="Lui A."/>
            <person name="MacDonald P."/>
            <person name="Magnisalis V."/>
            <person name="Maru K."/>
            <person name="Matthews C."/>
            <person name="McCusker W."/>
            <person name="McDonough S."/>
            <person name="Mehta T."/>
            <person name="Meldrim J."/>
            <person name="Meneus L."/>
            <person name="Mihai O."/>
            <person name="Mihalev A."/>
            <person name="Mihova T."/>
            <person name="Mittelman R."/>
            <person name="Mlenga V."/>
            <person name="Montmayeur A."/>
            <person name="Mulrain L."/>
            <person name="Navidi A."/>
            <person name="Naylor J."/>
            <person name="Negash T."/>
            <person name="Nguyen T."/>
            <person name="Nguyen N."/>
            <person name="Nicol R."/>
            <person name="Norbu C."/>
            <person name="Norbu N."/>
            <person name="Novod N."/>
            <person name="O'Neill B."/>
            <person name="Osman S."/>
            <person name="Markiewicz E."/>
            <person name="Oyono O.L."/>
            <person name="Patti C."/>
            <person name="Phunkhang P."/>
            <person name="Pierre F."/>
            <person name="Priest M."/>
            <person name="Raghuraman S."/>
            <person name="Rege F."/>
            <person name="Reyes R."/>
            <person name="Rise C."/>
            <person name="Rogov P."/>
            <person name="Ross K."/>
            <person name="Ryan E."/>
            <person name="Settipalli S."/>
            <person name="Shea T."/>
            <person name="Sherpa N."/>
            <person name="Shi L."/>
            <person name="Shih D."/>
            <person name="Sparrow T."/>
            <person name="Spaulding J."/>
            <person name="Stalker J."/>
            <person name="Stange-Thomann N."/>
            <person name="Stavropoulos S."/>
            <person name="Stone C."/>
            <person name="Strader C."/>
            <person name="Tesfaye S."/>
            <person name="Thomson T."/>
            <person name="Thoulutsang Y."/>
            <person name="Thoulutsang D."/>
            <person name="Topham K."/>
            <person name="Topping I."/>
            <person name="Tsamla T."/>
            <person name="Vassiliev H."/>
            <person name="Vo A."/>
            <person name="Wangchuk T."/>
            <person name="Wangdi T."/>
            <person name="Weiand M."/>
            <person name="Wilkinson J."/>
            <person name="Wilson A."/>
            <person name="Yadav S."/>
            <person name="Young G."/>
            <person name="Yu Q."/>
            <person name="Zembek L."/>
            <person name="Zhong D."/>
            <person name="Zimmer A."/>
            <person name="Zwirko Z."/>
            <person name="Jaffe D.B."/>
            <person name="Alvarez P."/>
            <person name="Brockman W."/>
            <person name="Butler J."/>
            <person name="Chin C."/>
            <person name="Gnerre S."/>
            <person name="Grabherr M."/>
            <person name="Kleber M."/>
            <person name="Mauceli E."/>
            <person name="MacCallum I."/>
        </authorList>
    </citation>
    <scope>NUCLEOTIDE SEQUENCE [LARGE SCALE GENOMIC DNA]</scope>
    <source>
        <strain evidence="5">Tucson 14024-0371.13</strain>
    </source>
</reference>
<dbReference type="CTD" id="33672"/>
<dbReference type="FunCoup" id="B3MU02">
    <property type="interactions" value="36"/>
</dbReference>
<dbReference type="eggNOG" id="KOG1142">
    <property type="taxonomic scope" value="Eukaryota"/>
</dbReference>
<accession>B3MU02</accession>
<dbReference type="HOGENOM" id="CLU_1857407_0_0_1"/>
<proteinExistence type="predicted"/>
<feature type="domain" description="Transcription initiation factor TFIID subunit 12" evidence="3">
    <location>
        <begin position="103"/>
        <end position="169"/>
    </location>
</feature>
<evidence type="ECO:0000256" key="2">
    <source>
        <dbReference type="SAM" id="MobiDB-lite"/>
    </source>
</evidence>
<feature type="compositionally biased region" description="Low complexity" evidence="2">
    <location>
        <begin position="59"/>
        <end position="79"/>
    </location>
</feature>
<dbReference type="STRING" id="7217.B3MU02"/>
<evidence type="ECO:0000259" key="3">
    <source>
        <dbReference type="Pfam" id="PF03847"/>
    </source>
</evidence>
<keyword evidence="5" id="KW-1185">Reference proteome</keyword>
<dbReference type="Proteomes" id="UP000007801">
    <property type="component" value="Unassembled WGS sequence"/>
</dbReference>
<name>B3MU02_DROAN</name>
<dbReference type="OrthoDB" id="2193432at2759"/>
<gene>
    <name evidence="4" type="primary">Dana\GF23906</name>
    <name evidence="4" type="synonym">dana_GLEANR_867</name>
    <name evidence="4" type="ORF">GF23906</name>
</gene>
<sequence length="179" mass="19846">MASVQVQRARLKLVIYGGALGKKSSSSTTNTEELIYLSIEMNQDPWSSSLADDSDKSSCKSSPFSNRSSDSSNESSTESSFDKELSSDKEDSLSGLGSYEIITKSNLHAFVQKIDLSASMDDQAYDMMGKIADAFVNDVALRIVKLAKYRKERLGLLDLKFIFKREYNMEFGGDTILTE</sequence>
<dbReference type="GeneID" id="6506542"/>
<dbReference type="InterPro" id="IPR009072">
    <property type="entry name" value="Histone-fold"/>
</dbReference>
<dbReference type="InParanoid" id="B3MU02"/>
<feature type="region of interest" description="Disordered" evidence="2">
    <location>
        <begin position="45"/>
        <end position="93"/>
    </location>
</feature>
<evidence type="ECO:0000313" key="4">
    <source>
        <dbReference type="EMBL" id="EDV33331.2"/>
    </source>
</evidence>
<dbReference type="EMBL" id="CH902624">
    <property type="protein sequence ID" value="EDV33331.2"/>
    <property type="molecule type" value="Genomic_DNA"/>
</dbReference>